<feature type="domain" description="M23ase beta-sheet core" evidence="1">
    <location>
        <begin position="64"/>
        <end position="160"/>
    </location>
</feature>
<organism evidence="2 3">
    <name type="scientific">Mariniradius sediminis</name>
    <dbReference type="NCBI Taxonomy" id="2909237"/>
    <lineage>
        <taxon>Bacteria</taxon>
        <taxon>Pseudomonadati</taxon>
        <taxon>Bacteroidota</taxon>
        <taxon>Cytophagia</taxon>
        <taxon>Cytophagales</taxon>
        <taxon>Cyclobacteriaceae</taxon>
        <taxon>Mariniradius</taxon>
    </lineage>
</organism>
<name>A0ABS9BWQ1_9BACT</name>
<dbReference type="RefSeq" id="WP_234861983.1">
    <property type="nucleotide sequence ID" value="NZ_JAKEVZ010000009.1"/>
</dbReference>
<keyword evidence="3" id="KW-1185">Reference proteome</keyword>
<evidence type="ECO:0000313" key="3">
    <source>
        <dbReference type="Proteomes" id="UP001201449"/>
    </source>
</evidence>
<dbReference type="CDD" id="cd12797">
    <property type="entry name" value="M23_peptidase"/>
    <property type="match status" value="1"/>
</dbReference>
<accession>A0ABS9BWQ1</accession>
<dbReference type="EMBL" id="JAKEVZ010000009">
    <property type="protein sequence ID" value="MCF1752055.1"/>
    <property type="molecule type" value="Genomic_DNA"/>
</dbReference>
<dbReference type="PANTHER" id="PTHR21666:SF270">
    <property type="entry name" value="MUREIN HYDROLASE ACTIVATOR ENVC"/>
    <property type="match status" value="1"/>
</dbReference>
<dbReference type="Gene3D" id="2.70.70.10">
    <property type="entry name" value="Glucose Permease (Domain IIA)"/>
    <property type="match status" value="1"/>
</dbReference>
<comment type="caution">
    <text evidence="2">The sequence shown here is derived from an EMBL/GenBank/DDBJ whole genome shotgun (WGS) entry which is preliminary data.</text>
</comment>
<dbReference type="InterPro" id="IPR016047">
    <property type="entry name" value="M23ase_b-sheet_dom"/>
</dbReference>
<dbReference type="SUPFAM" id="SSF51261">
    <property type="entry name" value="Duplicated hybrid motif"/>
    <property type="match status" value="1"/>
</dbReference>
<evidence type="ECO:0000313" key="2">
    <source>
        <dbReference type="EMBL" id="MCF1752055.1"/>
    </source>
</evidence>
<evidence type="ECO:0000259" key="1">
    <source>
        <dbReference type="Pfam" id="PF01551"/>
    </source>
</evidence>
<proteinExistence type="predicted"/>
<dbReference type="Pfam" id="PF01551">
    <property type="entry name" value="Peptidase_M23"/>
    <property type="match status" value="1"/>
</dbReference>
<dbReference type="Proteomes" id="UP001201449">
    <property type="component" value="Unassembled WGS sequence"/>
</dbReference>
<protein>
    <submittedName>
        <fullName evidence="2">Peptidoglycan DD-metalloendopeptidase family protein</fullName>
    </submittedName>
</protein>
<dbReference type="PANTHER" id="PTHR21666">
    <property type="entry name" value="PEPTIDASE-RELATED"/>
    <property type="match status" value="1"/>
</dbReference>
<dbReference type="InterPro" id="IPR050570">
    <property type="entry name" value="Cell_wall_metabolism_enzyme"/>
</dbReference>
<sequence length="194" mass="21357">MDFSAANPTLATLDLKDTEAFNRFVFDQLESANVKFGFGGYFEKRAIYQRSQVFGLGAEKFRNIHLGIDIWAEAGTPVFAPLDGKVHSFQDNAGFGNYGPTIILEHEYGGEVFFTLYGHLSLTDLEGLKSGQFIAAGQKFCHLGSFSENGDWPPHLHLQLILDMGGNWGDFSGVCAAEDEAKFRSICADPSVFL</sequence>
<reference evidence="2 3" key="1">
    <citation type="submission" date="2022-01" db="EMBL/GenBank/DDBJ databases">
        <title>Mariniradius saccharolyticus sp. nov., isolated from sediment of a river.</title>
        <authorList>
            <person name="Liu H."/>
        </authorList>
    </citation>
    <scope>NUCLEOTIDE SEQUENCE [LARGE SCALE GENOMIC DNA]</scope>
    <source>
        <strain evidence="2 3">RY-2</strain>
    </source>
</reference>
<gene>
    <name evidence="2" type="ORF">L0U89_13350</name>
</gene>
<dbReference type="InterPro" id="IPR011055">
    <property type="entry name" value="Dup_hybrid_motif"/>
</dbReference>